<comment type="caution">
    <text evidence="1">The sequence shown here is derived from an EMBL/GenBank/DDBJ whole genome shotgun (WGS) entry which is preliminary data.</text>
</comment>
<name>A0A6L6PRQ3_9BURK</name>
<dbReference type="OrthoDB" id="8758663at2"/>
<dbReference type="AlphaFoldDB" id="A0A6L6PRQ3"/>
<keyword evidence="2" id="KW-1185">Reference proteome</keyword>
<gene>
    <name evidence="1" type="ORF">GM676_28295</name>
</gene>
<protein>
    <recommendedName>
        <fullName evidence="3">Flagellar FliJ protein</fullName>
    </recommendedName>
</protein>
<reference evidence="1 2" key="1">
    <citation type="submission" date="2019-11" db="EMBL/GenBank/DDBJ databases">
        <title>Type strains purchased from KCTC, JCM and DSMZ.</title>
        <authorList>
            <person name="Lu H."/>
        </authorList>
    </citation>
    <scope>NUCLEOTIDE SEQUENCE [LARGE SCALE GENOMIC DNA]</scope>
    <source>
        <strain evidence="1 2">KCTC 22382</strain>
    </source>
</reference>
<dbReference type="InterPro" id="IPR053716">
    <property type="entry name" value="Flag_assembly_chemotaxis_eff"/>
</dbReference>
<sequence>MAAGRFRYALEPIASQRQWALDAVLLELSEHNFTLARRQEELAALVDRMAQATAALRAQAESGAMLQVERHGLWLRYLSDQHGQVRGLERIIADLLEERDGIIDKVASAQRAVDAMREHRDEMRQAFSKARASAELKEVDDQWNVLQAVRGTDGD</sequence>
<evidence type="ECO:0000313" key="1">
    <source>
        <dbReference type="EMBL" id="MTV41459.1"/>
    </source>
</evidence>
<organism evidence="1 2">
    <name type="scientific">Duganella radicis</name>
    <dbReference type="NCBI Taxonomy" id="551988"/>
    <lineage>
        <taxon>Bacteria</taxon>
        <taxon>Pseudomonadati</taxon>
        <taxon>Pseudomonadota</taxon>
        <taxon>Betaproteobacteria</taxon>
        <taxon>Burkholderiales</taxon>
        <taxon>Oxalobacteraceae</taxon>
        <taxon>Telluria group</taxon>
        <taxon>Duganella</taxon>
    </lineage>
</organism>
<dbReference type="RefSeq" id="WP_155467642.1">
    <property type="nucleotide sequence ID" value="NZ_WNKY01000057.1"/>
</dbReference>
<dbReference type="Gene3D" id="1.10.287.1700">
    <property type="match status" value="1"/>
</dbReference>
<evidence type="ECO:0000313" key="2">
    <source>
        <dbReference type="Proteomes" id="UP000475582"/>
    </source>
</evidence>
<dbReference type="EMBL" id="WNKY01000057">
    <property type="protein sequence ID" value="MTV41459.1"/>
    <property type="molecule type" value="Genomic_DNA"/>
</dbReference>
<proteinExistence type="predicted"/>
<dbReference type="Proteomes" id="UP000475582">
    <property type="component" value="Unassembled WGS sequence"/>
</dbReference>
<accession>A0A6L6PRQ3</accession>
<evidence type="ECO:0008006" key="3">
    <source>
        <dbReference type="Google" id="ProtNLM"/>
    </source>
</evidence>